<dbReference type="EMBL" id="JAPDDT010000006">
    <property type="protein sequence ID" value="MCW1923836.1"/>
    <property type="molecule type" value="Genomic_DNA"/>
</dbReference>
<evidence type="ECO:0000313" key="2">
    <source>
        <dbReference type="Proteomes" id="UP001320876"/>
    </source>
</evidence>
<accession>A0ABT3GK12</accession>
<evidence type="ECO:0000313" key="1">
    <source>
        <dbReference type="EMBL" id="MCW1923836.1"/>
    </source>
</evidence>
<proteinExistence type="predicted"/>
<sequence length="44" mass="4887">MILRLAAENLAAKVELTQIRASRLRERVNLHLALGGDFRGTPSK</sequence>
<comment type="caution">
    <text evidence="1">The sequence shown here is derived from an EMBL/GenBank/DDBJ whole genome shotgun (WGS) entry which is preliminary data.</text>
</comment>
<dbReference type="RefSeq" id="WP_264487943.1">
    <property type="nucleotide sequence ID" value="NZ_JAPDDT010000006.1"/>
</dbReference>
<keyword evidence="2" id="KW-1185">Reference proteome</keyword>
<organism evidence="1 2">
    <name type="scientific">Luteolibacter arcticus</name>
    <dbReference type="NCBI Taxonomy" id="1581411"/>
    <lineage>
        <taxon>Bacteria</taxon>
        <taxon>Pseudomonadati</taxon>
        <taxon>Verrucomicrobiota</taxon>
        <taxon>Verrucomicrobiia</taxon>
        <taxon>Verrucomicrobiales</taxon>
        <taxon>Verrucomicrobiaceae</taxon>
        <taxon>Luteolibacter</taxon>
    </lineage>
</organism>
<name>A0ABT3GK12_9BACT</name>
<gene>
    <name evidence="1" type="ORF">OKA05_14810</name>
</gene>
<reference evidence="1 2" key="1">
    <citation type="submission" date="2022-10" db="EMBL/GenBank/DDBJ databases">
        <title>Luteolibacter arcticus strain CCTCC AB 2014275, whole genome shotgun sequencing project.</title>
        <authorList>
            <person name="Zhao G."/>
            <person name="Shen L."/>
        </authorList>
    </citation>
    <scope>NUCLEOTIDE SEQUENCE [LARGE SCALE GENOMIC DNA]</scope>
    <source>
        <strain evidence="1 2">CCTCC AB 2014275</strain>
    </source>
</reference>
<dbReference type="Proteomes" id="UP001320876">
    <property type="component" value="Unassembled WGS sequence"/>
</dbReference>
<protein>
    <submittedName>
        <fullName evidence="1">Uncharacterized protein</fullName>
    </submittedName>
</protein>